<feature type="domain" description="OTU" evidence="4">
    <location>
        <begin position="159"/>
        <end position="250"/>
    </location>
</feature>
<dbReference type="GO" id="GO:0016579">
    <property type="term" value="P:protein deubiquitination"/>
    <property type="evidence" value="ECO:0007669"/>
    <property type="project" value="TreeGrafter"/>
</dbReference>
<evidence type="ECO:0000313" key="6">
    <source>
        <dbReference type="Proteomes" id="UP000015453"/>
    </source>
</evidence>
<keyword evidence="3" id="KW-0833">Ubl conjugation pathway</keyword>
<comment type="function">
    <text evidence="3">Hydrolase that can remove conjugated ubiquitin from proteins and may therefore play an important regulatory role at the level of protein turnover by preventing degradation.</text>
</comment>
<reference evidence="5 6" key="1">
    <citation type="journal article" date="2013" name="BMC Genomics">
        <title>The miniature genome of a carnivorous plant Genlisea aurea contains a low number of genes and short non-coding sequences.</title>
        <authorList>
            <person name="Leushkin E.V."/>
            <person name="Sutormin R.A."/>
            <person name="Nabieva E.R."/>
            <person name="Penin A.A."/>
            <person name="Kondrashov A.S."/>
            <person name="Logacheva M.D."/>
        </authorList>
    </citation>
    <scope>NUCLEOTIDE SEQUENCE [LARGE SCALE GENOMIC DNA]</scope>
</reference>
<dbReference type="GO" id="GO:0030968">
    <property type="term" value="P:endoplasmic reticulum unfolded protein response"/>
    <property type="evidence" value="ECO:0007669"/>
    <property type="project" value="TreeGrafter"/>
</dbReference>
<accession>S8E2Z4</accession>
<evidence type="ECO:0000256" key="3">
    <source>
        <dbReference type="RuleBase" id="RU367104"/>
    </source>
</evidence>
<dbReference type="PROSITE" id="PS50802">
    <property type="entry name" value="OTU"/>
    <property type="match status" value="1"/>
</dbReference>
<gene>
    <name evidence="5" type="ORF">M569_04701</name>
</gene>
<dbReference type="OrthoDB" id="409956at2759"/>
<dbReference type="GO" id="GO:0004843">
    <property type="term" value="F:cysteine-type deubiquitinase activity"/>
    <property type="evidence" value="ECO:0007669"/>
    <property type="project" value="UniProtKB-UniRule"/>
</dbReference>
<dbReference type="InterPro" id="IPR038765">
    <property type="entry name" value="Papain-like_cys_pep_sf"/>
</dbReference>
<proteinExistence type="predicted"/>
<dbReference type="GO" id="GO:0036503">
    <property type="term" value="P:ERAD pathway"/>
    <property type="evidence" value="ECO:0007669"/>
    <property type="project" value="TreeGrafter"/>
</dbReference>
<dbReference type="SUPFAM" id="SSF54001">
    <property type="entry name" value="Cysteine proteinases"/>
    <property type="match status" value="1"/>
</dbReference>
<keyword evidence="6" id="KW-1185">Reference proteome</keyword>
<keyword evidence="3" id="KW-0788">Thiol protease</keyword>
<dbReference type="EMBL" id="AUSU01001839">
    <property type="protein sequence ID" value="EPS70063.1"/>
    <property type="molecule type" value="Genomic_DNA"/>
</dbReference>
<keyword evidence="3" id="KW-0645">Protease</keyword>
<keyword evidence="3" id="KW-0963">Cytoplasm</keyword>
<dbReference type="AlphaFoldDB" id="S8E2Z4"/>
<dbReference type="Gene3D" id="3.90.70.80">
    <property type="match status" value="1"/>
</dbReference>
<name>S8E2Z4_9LAMI</name>
<comment type="catalytic activity">
    <reaction evidence="1 3">
        <text>Thiol-dependent hydrolysis of ester, thioester, amide, peptide and isopeptide bonds formed by the C-terminal Gly of ubiquitin (a 76-residue protein attached to proteins as an intracellular targeting signal).</text>
        <dbReference type="EC" id="3.4.19.12"/>
    </reaction>
</comment>
<comment type="caution">
    <text evidence="5">The sequence shown here is derived from an EMBL/GenBank/DDBJ whole genome shotgun (WGS) entry which is preliminary data.</text>
</comment>
<comment type="subcellular location">
    <subcellularLocation>
        <location evidence="3">Cytoplasm</location>
    </subcellularLocation>
</comment>
<keyword evidence="2 3" id="KW-0378">Hydrolase</keyword>
<dbReference type="Pfam" id="PF02338">
    <property type="entry name" value="OTU"/>
    <property type="match status" value="1"/>
</dbReference>
<dbReference type="GO" id="GO:0005634">
    <property type="term" value="C:nucleus"/>
    <property type="evidence" value="ECO:0007669"/>
    <property type="project" value="TreeGrafter"/>
</dbReference>
<evidence type="ECO:0000313" key="5">
    <source>
        <dbReference type="EMBL" id="EPS70063.1"/>
    </source>
</evidence>
<dbReference type="Proteomes" id="UP000015453">
    <property type="component" value="Unassembled WGS sequence"/>
</dbReference>
<dbReference type="InterPro" id="IPR003323">
    <property type="entry name" value="OTU_dom"/>
</dbReference>
<dbReference type="PANTHER" id="PTHR13312">
    <property type="entry name" value="HIV-INDUCED PROTEIN-7-LIKE PROTEASE"/>
    <property type="match status" value="1"/>
</dbReference>
<evidence type="ECO:0000256" key="2">
    <source>
        <dbReference type="ARBA" id="ARBA00022801"/>
    </source>
</evidence>
<dbReference type="PANTHER" id="PTHR13312:SF6">
    <property type="entry name" value="UBIQUITIN THIOESTERASE OTU"/>
    <property type="match status" value="1"/>
</dbReference>
<protein>
    <recommendedName>
        <fullName evidence="3">Ubiquitin thioesterase OTU</fullName>
        <ecNumber evidence="3">3.4.19.12</ecNumber>
    </recommendedName>
</protein>
<evidence type="ECO:0000256" key="1">
    <source>
        <dbReference type="ARBA" id="ARBA00000707"/>
    </source>
</evidence>
<sequence length="250" mass="28351">MLGVLCARSRTWLLPSLPPSYVHASAPAPFSRRFVRTLHYPFLIAGGDRREDQDRPLTCSTSLWHSILLSYWRRRRRTLAMNRRENFHVKGGEGSWNVAWDTRPARWLNHPDLAWLLFGVTDSVVSVGASAASNPAIAPNSDSDSAIDDGSKTDVPFNYRVKEVVADGKCLFRAIAHMACLINGENAPDVNRQGELADELRAQVVQELVKRRKEVEWTINEDFDVYVERIQKPYVWGGEPELLMASHVLR</sequence>
<evidence type="ECO:0000259" key="4">
    <source>
        <dbReference type="PROSITE" id="PS50802"/>
    </source>
</evidence>
<organism evidence="5 6">
    <name type="scientific">Genlisea aurea</name>
    <dbReference type="NCBI Taxonomy" id="192259"/>
    <lineage>
        <taxon>Eukaryota</taxon>
        <taxon>Viridiplantae</taxon>
        <taxon>Streptophyta</taxon>
        <taxon>Embryophyta</taxon>
        <taxon>Tracheophyta</taxon>
        <taxon>Spermatophyta</taxon>
        <taxon>Magnoliopsida</taxon>
        <taxon>eudicotyledons</taxon>
        <taxon>Gunneridae</taxon>
        <taxon>Pentapetalae</taxon>
        <taxon>asterids</taxon>
        <taxon>lamiids</taxon>
        <taxon>Lamiales</taxon>
        <taxon>Lentibulariaceae</taxon>
        <taxon>Genlisea</taxon>
    </lineage>
</organism>
<dbReference type="EC" id="3.4.19.12" evidence="3"/>
<dbReference type="GO" id="GO:0005829">
    <property type="term" value="C:cytosol"/>
    <property type="evidence" value="ECO:0007669"/>
    <property type="project" value="TreeGrafter"/>
</dbReference>